<evidence type="ECO:0000313" key="9">
    <source>
        <dbReference type="WormBase" id="SRAE_2000228300"/>
    </source>
</evidence>
<feature type="chain" id="PRO_5015030717" evidence="5">
    <location>
        <begin position="21"/>
        <end position="293"/>
    </location>
</feature>
<dbReference type="GO" id="GO:0005576">
    <property type="term" value="C:extracellular region"/>
    <property type="evidence" value="ECO:0007669"/>
    <property type="project" value="UniProtKB-SubCell"/>
</dbReference>
<reference evidence="8" key="2">
    <citation type="submission" date="2020-12" db="UniProtKB">
        <authorList>
            <consortium name="WormBaseParasite"/>
        </authorList>
    </citation>
    <scope>IDENTIFICATION</scope>
</reference>
<dbReference type="Proteomes" id="UP000035682">
    <property type="component" value="Unplaced"/>
</dbReference>
<organism evidence="6">
    <name type="scientific">Strongyloides ratti</name>
    <name type="common">Parasitic roundworm</name>
    <dbReference type="NCBI Taxonomy" id="34506"/>
    <lineage>
        <taxon>Eukaryota</taxon>
        <taxon>Metazoa</taxon>
        <taxon>Ecdysozoa</taxon>
        <taxon>Nematoda</taxon>
        <taxon>Chromadorea</taxon>
        <taxon>Rhabditida</taxon>
        <taxon>Tylenchina</taxon>
        <taxon>Panagrolaimomorpha</taxon>
        <taxon>Strongyloidoidea</taxon>
        <taxon>Strongyloididae</taxon>
        <taxon>Strongyloides</taxon>
    </lineage>
</organism>
<dbReference type="Pfam" id="PF01060">
    <property type="entry name" value="TTR-52"/>
    <property type="match status" value="2"/>
</dbReference>
<name>A0A090LCZ0_STRRB</name>
<dbReference type="CTD" id="36379987"/>
<evidence type="ECO:0000313" key="7">
    <source>
        <dbReference type="Proteomes" id="UP000035682"/>
    </source>
</evidence>
<evidence type="ECO:0000256" key="2">
    <source>
        <dbReference type="ARBA" id="ARBA00010112"/>
    </source>
</evidence>
<keyword evidence="4 5" id="KW-0732">Signal</keyword>
<dbReference type="InterPro" id="IPR038479">
    <property type="entry name" value="Transthyretin-like_sf"/>
</dbReference>
<keyword evidence="7" id="KW-1185">Reference proteome</keyword>
<dbReference type="GeneID" id="36379987"/>
<dbReference type="WormBase" id="SRAE_2000228300">
    <property type="protein sequence ID" value="SRP03991"/>
    <property type="gene ID" value="WBGene00262493"/>
</dbReference>
<dbReference type="AlphaFoldDB" id="A0A090LCZ0"/>
<feature type="signal peptide" evidence="5">
    <location>
        <begin position="1"/>
        <end position="20"/>
    </location>
</feature>
<evidence type="ECO:0000256" key="3">
    <source>
        <dbReference type="ARBA" id="ARBA00022525"/>
    </source>
</evidence>
<accession>A0A090LCZ0</accession>
<keyword evidence="3" id="KW-0964">Secreted</keyword>
<sequence>MNIIKVFILFFIIFITNTGASFLDQISDKLNLKKKEQAYGIYGTILCNQKPSEMIKIQLYDKDRNSLNDLMNRQHTDMKGRFNFYGSESEIGKITPLVTIEHQCNVKDRSSKKLEYLLSKDFITLGSVPKTFCNLGNIDLANVTSLTFSGLGSLFSRSIQSVGVKGTFLCNTKPIEKVELELYEKDTFTFNDLMNRASTDLMGRVTFYGSDKEYLTIRPLLEIGHFCNVKGRTSKKIEYHIPQTYINIGEVPTKYCDLGIVELSKSVTIECKQTIEIITSNKNNFNTTKIKKI</sequence>
<dbReference type="PANTHER" id="PTHR21700">
    <property type="entry name" value="TRANSTHYRETIN-LIKE FAMILY PROTEIN-RELATED"/>
    <property type="match status" value="1"/>
</dbReference>
<dbReference type="PANTHER" id="PTHR21700:SF3">
    <property type="entry name" value="TRANSTHYRETIN-LIKE PROTEIN 5"/>
    <property type="match status" value="1"/>
</dbReference>
<dbReference type="InterPro" id="IPR001534">
    <property type="entry name" value="Transthyretin-like"/>
</dbReference>
<reference evidence="6 7" key="1">
    <citation type="submission" date="2014-09" db="EMBL/GenBank/DDBJ databases">
        <authorList>
            <person name="Martin A.A."/>
        </authorList>
    </citation>
    <scope>NUCLEOTIDE SEQUENCE</scope>
    <source>
        <strain evidence="7">ED321</strain>
        <strain evidence="6">ED321 Heterogonic</strain>
    </source>
</reference>
<evidence type="ECO:0000256" key="1">
    <source>
        <dbReference type="ARBA" id="ARBA00004613"/>
    </source>
</evidence>
<evidence type="ECO:0000313" key="8">
    <source>
        <dbReference type="WBParaSite" id="SRAE_2000228300.1"/>
    </source>
</evidence>
<evidence type="ECO:0000256" key="4">
    <source>
        <dbReference type="ARBA" id="ARBA00022729"/>
    </source>
</evidence>
<evidence type="ECO:0000313" key="6">
    <source>
        <dbReference type="EMBL" id="CEF67622.1"/>
    </source>
</evidence>
<dbReference type="Gene3D" id="2.60.40.3330">
    <property type="match status" value="2"/>
</dbReference>
<proteinExistence type="inferred from homology"/>
<comment type="subcellular location">
    <subcellularLocation>
        <location evidence="1">Secreted</location>
    </subcellularLocation>
</comment>
<dbReference type="WBParaSite" id="SRAE_2000228300.1">
    <property type="protein sequence ID" value="SRAE_2000228300.1"/>
    <property type="gene ID" value="WBGene00262493"/>
</dbReference>
<dbReference type="RefSeq" id="XP_024506822.1">
    <property type="nucleotide sequence ID" value="XM_024653335.1"/>
</dbReference>
<dbReference type="GO" id="GO:0009986">
    <property type="term" value="C:cell surface"/>
    <property type="evidence" value="ECO:0007669"/>
    <property type="project" value="InterPro"/>
</dbReference>
<protein>
    <submittedName>
        <fullName evidence="6 8">Transthyretin-like family-containing protein</fullName>
    </submittedName>
</protein>
<gene>
    <name evidence="6 8 9" type="ORF">SRAE_2000228300</name>
</gene>
<dbReference type="EMBL" id="LN609529">
    <property type="protein sequence ID" value="CEF67622.1"/>
    <property type="molecule type" value="Genomic_DNA"/>
</dbReference>
<comment type="similarity">
    <text evidence="2">Belongs to the nematode transthyretin-like family.</text>
</comment>
<dbReference type="OrthoDB" id="5819003at2759"/>
<dbReference type="OMA" id="EESHANM"/>
<evidence type="ECO:0000256" key="5">
    <source>
        <dbReference type="SAM" id="SignalP"/>
    </source>
</evidence>